<evidence type="ECO:0000313" key="2">
    <source>
        <dbReference type="EMBL" id="MVW62387.1"/>
    </source>
</evidence>
<accession>A0A7X3K9B7</accession>
<sequence length="242" mass="27774">MTTTPDKNAVLNELQQFVQPAALMATPAEAEADPAVPVQWLRFLDEQEHGRRLALLTEWSDFAAEWPSVQDFLRTMLKRLYVMREQDDTLSLLYLYTVGGKDLNFFRGRAPMTNVPERLRPIWDWVPAKFRDFYTQLHDGWTFLPANSMGPLPVEDWAFLSDDKFDIDDDTARRLPIDISRTVAVFHNGAGDYLCLNCVGNGEATGVIWWHEDPENPEQVDFWGVLDAWVGIFLEEADRHGA</sequence>
<dbReference type="Pfam" id="PF09346">
    <property type="entry name" value="SMI1_KNR4"/>
    <property type="match status" value="1"/>
</dbReference>
<reference evidence="2 3" key="1">
    <citation type="submission" date="2019-12" db="EMBL/GenBank/DDBJ databases">
        <authorList>
            <person name="Li C."/>
            <person name="Zhao J."/>
        </authorList>
    </citation>
    <scope>NUCLEOTIDE SEQUENCE [LARGE SCALE GENOMIC DNA]</scope>
    <source>
        <strain evidence="2 3">NEAU-DD11</strain>
    </source>
</reference>
<evidence type="ECO:0000259" key="1">
    <source>
        <dbReference type="Pfam" id="PF09346"/>
    </source>
</evidence>
<comment type="caution">
    <text evidence="2">The sequence shown here is derived from an EMBL/GenBank/DDBJ whole genome shotgun (WGS) entry which is preliminary data.</text>
</comment>
<keyword evidence="3" id="KW-1185">Reference proteome</keyword>
<dbReference type="Proteomes" id="UP000443353">
    <property type="component" value="Unassembled WGS sequence"/>
</dbReference>
<proteinExistence type="predicted"/>
<organism evidence="2 3">
    <name type="scientific">Massilia cellulosiltytica</name>
    <dbReference type="NCBI Taxonomy" id="2683234"/>
    <lineage>
        <taxon>Bacteria</taxon>
        <taxon>Pseudomonadati</taxon>
        <taxon>Pseudomonadota</taxon>
        <taxon>Betaproteobacteria</taxon>
        <taxon>Burkholderiales</taxon>
        <taxon>Oxalobacteraceae</taxon>
        <taxon>Telluria group</taxon>
        <taxon>Massilia</taxon>
    </lineage>
</organism>
<evidence type="ECO:0000313" key="3">
    <source>
        <dbReference type="Proteomes" id="UP000443353"/>
    </source>
</evidence>
<feature type="domain" description="Knr4/Smi1-like" evidence="1">
    <location>
        <begin position="127"/>
        <end position="219"/>
    </location>
</feature>
<dbReference type="InterPro" id="IPR018958">
    <property type="entry name" value="Knr4/Smi1-like_dom"/>
</dbReference>
<name>A0A7X3K9B7_9BURK</name>
<dbReference type="EMBL" id="WSES01000006">
    <property type="protein sequence ID" value="MVW62387.1"/>
    <property type="molecule type" value="Genomic_DNA"/>
</dbReference>
<dbReference type="AlphaFoldDB" id="A0A7X3K9B7"/>
<gene>
    <name evidence="2" type="ORF">GPY61_20870</name>
</gene>
<dbReference type="RefSeq" id="WP_156403801.1">
    <property type="nucleotide sequence ID" value="NZ_WSES01000006.1"/>
</dbReference>
<protein>
    <submittedName>
        <fullName evidence="2">SMI1/KNR4 family protein</fullName>
    </submittedName>
</protein>